<dbReference type="GO" id="GO:0016712">
    <property type="term" value="F:oxidoreductase activity, acting on paired donors, with incorporation or reduction of molecular oxygen, reduced flavin or flavoprotein as one donor, and incorporation of one atom of oxygen"/>
    <property type="evidence" value="ECO:0007669"/>
    <property type="project" value="UniProtKB-EC"/>
</dbReference>
<comment type="subcellular location">
    <subcellularLocation>
        <location evidence="3">Endoplasmic reticulum membrane</location>
        <topology evidence="3">Peripheral membrane protein</topology>
    </subcellularLocation>
    <subcellularLocation>
        <location evidence="2">Microsome membrane</location>
        <topology evidence="2">Peripheral membrane protein</topology>
    </subcellularLocation>
</comment>
<keyword evidence="7 15" id="KW-0479">Metal-binding</keyword>
<dbReference type="GO" id="GO:0005506">
    <property type="term" value="F:iron ion binding"/>
    <property type="evidence" value="ECO:0007669"/>
    <property type="project" value="InterPro"/>
</dbReference>
<evidence type="ECO:0000313" key="17">
    <source>
        <dbReference type="EMBL" id="JAI18181.1"/>
    </source>
</evidence>
<dbReference type="InterPro" id="IPR017972">
    <property type="entry name" value="Cyt_P450_CS"/>
</dbReference>
<evidence type="ECO:0000256" key="14">
    <source>
        <dbReference type="ARBA" id="ARBA00047827"/>
    </source>
</evidence>
<dbReference type="GO" id="GO:0020037">
    <property type="term" value="F:heme binding"/>
    <property type="evidence" value="ECO:0007669"/>
    <property type="project" value="InterPro"/>
</dbReference>
<dbReference type="Pfam" id="PF00067">
    <property type="entry name" value="p450"/>
    <property type="match status" value="1"/>
</dbReference>
<evidence type="ECO:0000256" key="3">
    <source>
        <dbReference type="ARBA" id="ARBA00004406"/>
    </source>
</evidence>
<organism evidence="17">
    <name type="scientific">Epiphyas postvittana</name>
    <name type="common">Light brown apple moth</name>
    <dbReference type="NCBI Taxonomy" id="65032"/>
    <lineage>
        <taxon>Eukaryota</taxon>
        <taxon>Metazoa</taxon>
        <taxon>Ecdysozoa</taxon>
        <taxon>Arthropoda</taxon>
        <taxon>Hexapoda</taxon>
        <taxon>Insecta</taxon>
        <taxon>Pterygota</taxon>
        <taxon>Neoptera</taxon>
        <taxon>Endopterygota</taxon>
        <taxon>Lepidoptera</taxon>
        <taxon>Glossata</taxon>
        <taxon>Ditrysia</taxon>
        <taxon>Tortricoidea</taxon>
        <taxon>Tortricidae</taxon>
        <taxon>Tortricinae</taxon>
        <taxon>Epiphyas</taxon>
    </lineage>
</organism>
<keyword evidence="9" id="KW-0492">Microsome</keyword>
<dbReference type="InterPro" id="IPR001128">
    <property type="entry name" value="Cyt_P450"/>
</dbReference>
<dbReference type="InterPro" id="IPR002401">
    <property type="entry name" value="Cyt_P450_E_grp-I"/>
</dbReference>
<comment type="similarity">
    <text evidence="4 16">Belongs to the cytochrome P450 family.</text>
</comment>
<keyword evidence="8" id="KW-0256">Endoplasmic reticulum</keyword>
<dbReference type="PRINTS" id="PR00463">
    <property type="entry name" value="EP450I"/>
</dbReference>
<dbReference type="InterPro" id="IPR036396">
    <property type="entry name" value="Cyt_P450_sf"/>
</dbReference>
<dbReference type="PANTHER" id="PTHR24292:SF45">
    <property type="entry name" value="CYTOCHROME P450 6G1-RELATED"/>
    <property type="match status" value="1"/>
</dbReference>
<dbReference type="Gene3D" id="1.10.630.10">
    <property type="entry name" value="Cytochrome P450"/>
    <property type="match status" value="1"/>
</dbReference>
<dbReference type="EC" id="1.14.14.1" evidence="5"/>
<evidence type="ECO:0000256" key="15">
    <source>
        <dbReference type="PIRSR" id="PIRSR602401-1"/>
    </source>
</evidence>
<evidence type="ECO:0000256" key="7">
    <source>
        <dbReference type="ARBA" id="ARBA00022723"/>
    </source>
</evidence>
<evidence type="ECO:0000256" key="6">
    <source>
        <dbReference type="ARBA" id="ARBA00022617"/>
    </source>
</evidence>
<evidence type="ECO:0000256" key="9">
    <source>
        <dbReference type="ARBA" id="ARBA00022848"/>
    </source>
</evidence>
<dbReference type="PANTHER" id="PTHR24292">
    <property type="entry name" value="CYTOCHROME P450"/>
    <property type="match status" value="1"/>
</dbReference>
<dbReference type="InterPro" id="IPR050476">
    <property type="entry name" value="Insect_CytP450_Detox"/>
</dbReference>
<keyword evidence="13" id="KW-0472">Membrane</keyword>
<evidence type="ECO:0000256" key="11">
    <source>
        <dbReference type="ARBA" id="ARBA00023004"/>
    </source>
</evidence>
<dbReference type="GO" id="GO:0005789">
    <property type="term" value="C:endoplasmic reticulum membrane"/>
    <property type="evidence" value="ECO:0007669"/>
    <property type="project" value="UniProtKB-SubCell"/>
</dbReference>
<sequence length="519" mass="59792">MLLILGTLVALAVAIGYLILSHKYSFWKRYGLPTPKHLPLLGNYADFILMRKNLGDTFTEICKQLPNEPIIGTYYGTEPAVVVKDPELLKLIITKDFYYFSSRELRDHVHKETSTKNVFSAEGDYWRVIRQNLTPVFSSAKMKKMFHLIQKRTAEYEKVLAKEIRENPIHDARSFNTRFTMDCIGSCMFGVDTNAMSSAANENPFRIISDKILDFSPLKLSKVIFRSIFPTIFYALKMEAFPKEANVFFEDLVKNVFKDRNYKPGSRNDFVDFMLSFKQNDYLEGDEIKSLKIKDGSTGKIKLSVDDEMLVAQCLVFFAAGFETSTATMSFTLYELAKKPEVLQKVLDEVDEHMKKHDGKITYDCVTELPYLEACIDESLRLYPVLGGLTREVIEDYTLPSGVVLKKGVRVHIPVYYLQKHPDYFPEPEDYRPERFLGENKQDIKPFTYYPFGEGPRICIGMRFARMQMMAGLVTLLKDYTVELPPSTPRQVTFTPHAFTTQTKEELKLKFLPRRVLAA</sequence>
<evidence type="ECO:0000256" key="4">
    <source>
        <dbReference type="ARBA" id="ARBA00010617"/>
    </source>
</evidence>
<keyword evidence="12 16" id="KW-0503">Monooxygenase</keyword>
<evidence type="ECO:0000256" key="5">
    <source>
        <dbReference type="ARBA" id="ARBA00012109"/>
    </source>
</evidence>
<dbReference type="SUPFAM" id="SSF48264">
    <property type="entry name" value="Cytochrome P450"/>
    <property type="match status" value="1"/>
</dbReference>
<dbReference type="CDD" id="cd11056">
    <property type="entry name" value="CYP6-like"/>
    <property type="match status" value="1"/>
</dbReference>
<dbReference type="EMBL" id="GCVX01000049">
    <property type="protein sequence ID" value="JAI18181.1"/>
    <property type="molecule type" value="Transcribed_RNA"/>
</dbReference>
<comment type="cofactor">
    <cofactor evidence="1 15">
        <name>heme</name>
        <dbReference type="ChEBI" id="CHEBI:30413"/>
    </cofactor>
</comment>
<evidence type="ECO:0000256" key="16">
    <source>
        <dbReference type="RuleBase" id="RU000461"/>
    </source>
</evidence>
<name>A0A0K8TV92_EPIPO</name>
<protein>
    <recommendedName>
        <fullName evidence="5">unspecific monooxygenase</fullName>
        <ecNumber evidence="5">1.14.14.1</ecNumber>
    </recommendedName>
</protein>
<reference evidence="17" key="1">
    <citation type="journal article" date="2015" name="PLoS ONE">
        <title>The Peripheral Olfactory Repertoire of the Lightbrown Apple Moth, Epiphyas postvittana.</title>
        <authorList>
            <person name="Corcoran J.A."/>
            <person name="Jordan M.D."/>
            <person name="Thrimawithana A.H."/>
            <person name="Crowhurst R.N."/>
            <person name="Newcomb R.D."/>
        </authorList>
    </citation>
    <scope>NUCLEOTIDE SEQUENCE</scope>
</reference>
<evidence type="ECO:0000256" key="13">
    <source>
        <dbReference type="ARBA" id="ARBA00023136"/>
    </source>
</evidence>
<proteinExistence type="inferred from homology"/>
<evidence type="ECO:0000256" key="8">
    <source>
        <dbReference type="ARBA" id="ARBA00022824"/>
    </source>
</evidence>
<evidence type="ECO:0000256" key="1">
    <source>
        <dbReference type="ARBA" id="ARBA00001971"/>
    </source>
</evidence>
<accession>A0A0K8TV92</accession>
<evidence type="ECO:0000256" key="12">
    <source>
        <dbReference type="ARBA" id="ARBA00023033"/>
    </source>
</evidence>
<evidence type="ECO:0000256" key="10">
    <source>
        <dbReference type="ARBA" id="ARBA00023002"/>
    </source>
</evidence>
<dbReference type="AlphaFoldDB" id="A0A0K8TV92"/>
<keyword evidence="10 16" id="KW-0560">Oxidoreductase</keyword>
<keyword evidence="6 15" id="KW-0349">Heme</keyword>
<dbReference type="PROSITE" id="PS00086">
    <property type="entry name" value="CYTOCHROME_P450"/>
    <property type="match status" value="1"/>
</dbReference>
<evidence type="ECO:0000256" key="2">
    <source>
        <dbReference type="ARBA" id="ARBA00004174"/>
    </source>
</evidence>
<feature type="binding site" description="axial binding residue" evidence="15">
    <location>
        <position position="459"/>
    </location>
    <ligand>
        <name>heme</name>
        <dbReference type="ChEBI" id="CHEBI:30413"/>
    </ligand>
    <ligandPart>
        <name>Fe</name>
        <dbReference type="ChEBI" id="CHEBI:18248"/>
    </ligandPart>
</feature>
<dbReference type="FunFam" id="1.10.630.10:FF:000042">
    <property type="entry name" value="Cytochrome P450"/>
    <property type="match status" value="1"/>
</dbReference>
<keyword evidence="11 15" id="KW-0408">Iron</keyword>
<comment type="catalytic activity">
    <reaction evidence="14">
        <text>an organic molecule + reduced [NADPH--hemoprotein reductase] + O2 = an alcohol + oxidized [NADPH--hemoprotein reductase] + H2O + H(+)</text>
        <dbReference type="Rhea" id="RHEA:17149"/>
        <dbReference type="Rhea" id="RHEA-COMP:11964"/>
        <dbReference type="Rhea" id="RHEA-COMP:11965"/>
        <dbReference type="ChEBI" id="CHEBI:15377"/>
        <dbReference type="ChEBI" id="CHEBI:15378"/>
        <dbReference type="ChEBI" id="CHEBI:15379"/>
        <dbReference type="ChEBI" id="CHEBI:30879"/>
        <dbReference type="ChEBI" id="CHEBI:57618"/>
        <dbReference type="ChEBI" id="CHEBI:58210"/>
        <dbReference type="ChEBI" id="CHEBI:142491"/>
        <dbReference type="EC" id="1.14.14.1"/>
    </reaction>
</comment>
<dbReference type="PRINTS" id="PR00385">
    <property type="entry name" value="P450"/>
</dbReference>